<dbReference type="EMBL" id="CP038613">
    <property type="protein sequence ID" value="QBY45000.1"/>
    <property type="molecule type" value="Genomic_DNA"/>
</dbReference>
<feature type="binding site" evidence="7">
    <location>
        <position position="222"/>
    </location>
    <ligand>
        <name>S-adenosyl-L-methionine</name>
        <dbReference type="ChEBI" id="CHEBI:59789"/>
    </ligand>
</feature>
<dbReference type="PROSITE" id="PS51687">
    <property type="entry name" value="SAM_MT_RNA_M5U"/>
    <property type="match status" value="1"/>
</dbReference>
<comment type="function">
    <text evidence="7">Dual-specificity methyltransferase that catalyzes the formation of 5-methyluridine at position 54 (m5U54) in all tRNAs, and that of position 341 (m5U341) in tmRNA (transfer-mRNA).</text>
</comment>
<dbReference type="EMBL" id="CP123504">
    <property type="protein sequence ID" value="WGM02168.1"/>
    <property type="molecule type" value="Genomic_DNA"/>
</dbReference>
<dbReference type="EMBL" id="FN545265">
    <property type="protein sequence ID" value="CBA76252.1"/>
    <property type="molecule type" value="Genomic_DNA"/>
</dbReference>
<evidence type="ECO:0000256" key="1">
    <source>
        <dbReference type="ARBA" id="ARBA00022603"/>
    </source>
</evidence>
<evidence type="ECO:0000256" key="9">
    <source>
        <dbReference type="PROSITE-ProRule" id="PRU10015"/>
    </source>
</evidence>
<dbReference type="Gene3D" id="2.40.50.1070">
    <property type="match status" value="1"/>
</dbReference>
<evidence type="ECO:0000313" key="13">
    <source>
        <dbReference type="EMBL" id="WGM02168.1"/>
    </source>
</evidence>
<evidence type="ECO:0000256" key="6">
    <source>
        <dbReference type="ARBA" id="ARBA00052788"/>
    </source>
</evidence>
<protein>
    <recommendedName>
        <fullName evidence="7">tRNA/tmRNA (uracil-C(5))-methyltransferase</fullName>
        <ecNumber evidence="7">2.1.1.35</ecNumber>
    </recommendedName>
    <alternativeName>
        <fullName evidence="7">tRNA (uracil(54)-C(5))-methyltransferase</fullName>
    </alternativeName>
    <alternativeName>
        <fullName evidence="7">tRNA(m5U54)-methyltransferase</fullName>
        <shortName evidence="7">RUMT</shortName>
    </alternativeName>
    <alternativeName>
        <fullName evidence="7">tmRNA (uracil(341)-C(5))-methyltransferase</fullName>
    </alternativeName>
</protein>
<dbReference type="EC" id="2.1.1.35" evidence="7"/>
<dbReference type="FunFam" id="3.40.50.150:FF:000012">
    <property type="entry name" value="tRNA/tmRNA (uracil-C(5))-methyltransferase"/>
    <property type="match status" value="1"/>
</dbReference>
<dbReference type="GO" id="GO:0000049">
    <property type="term" value="F:tRNA binding"/>
    <property type="evidence" value="ECO:0007669"/>
    <property type="project" value="TreeGrafter"/>
</dbReference>
<dbReference type="HAMAP" id="MF_01011">
    <property type="entry name" value="RNA_methyltr_TrmA"/>
    <property type="match status" value="1"/>
</dbReference>
<dbReference type="GO" id="GO:0030488">
    <property type="term" value="P:tRNA methylation"/>
    <property type="evidence" value="ECO:0007669"/>
    <property type="project" value="UniProtKB-UniRule"/>
</dbReference>
<keyword evidence="4 7" id="KW-0819">tRNA processing</keyword>
<dbReference type="SUPFAM" id="SSF53335">
    <property type="entry name" value="S-adenosyl-L-methionine-dependent methyltransferases"/>
    <property type="match status" value="1"/>
</dbReference>
<dbReference type="EMBL" id="CP123523">
    <property type="protein sequence ID" value="WGM05226.1"/>
    <property type="molecule type" value="Genomic_DNA"/>
</dbReference>
<dbReference type="PANTHER" id="PTHR47790:SF2">
    <property type="entry name" value="TRNA_TMRNA (URACIL-C(5))-METHYLTRANSFERASE"/>
    <property type="match status" value="1"/>
</dbReference>
<reference evidence="10" key="1">
    <citation type="journal article" date="2010" name="Insect Mol. Biol.">
        <title>The draft genome sequence of Arsenophonus nasoniae, son-killer bacterium of Nasonia vitripennis, reveals genes associated with virulence and symbiosis.</title>
        <authorList>
            <person name="Wilkes T."/>
            <person name="Darby A.C."/>
            <person name="Choi J."/>
            <person name="Colborne J.K."/>
            <person name="Werren J.H."/>
            <person name="Hurst G.D.D."/>
        </authorList>
    </citation>
    <scope>NUCLEOTIDE SEQUENCE</scope>
</reference>
<feature type="binding site" evidence="7 8">
    <location>
        <position position="298"/>
    </location>
    <ligand>
        <name>S-adenosyl-L-methionine</name>
        <dbReference type="ChEBI" id="CHEBI:59789"/>
    </ligand>
</feature>
<dbReference type="Proteomes" id="UP000295134">
    <property type="component" value="Chromosome"/>
</dbReference>
<keyword evidence="1 7" id="KW-0489">Methyltransferase</keyword>
<feature type="active site" description="Proton acceptor" evidence="7">
    <location>
        <position position="357"/>
    </location>
</feature>
<evidence type="ECO:0000256" key="2">
    <source>
        <dbReference type="ARBA" id="ARBA00022679"/>
    </source>
</evidence>
<evidence type="ECO:0000313" key="10">
    <source>
        <dbReference type="EMBL" id="CBA76252.1"/>
    </source>
</evidence>
<evidence type="ECO:0000313" key="16">
    <source>
        <dbReference type="Proteomes" id="UP001177592"/>
    </source>
</evidence>
<reference evidence="11 15" key="2">
    <citation type="submission" date="2019-03" db="EMBL/GenBank/DDBJ databases">
        <title>Long-read sequencing reveals hyperdense prophage content in a complex bacterial symbiont genome.</title>
        <authorList>
            <person name="Frost C.L."/>
            <person name="Siozios S."/>
            <person name="Nadal-Jimenez P."/>
            <person name="Brockhurst M.A."/>
            <person name="King K.C."/>
            <person name="Darby A.C."/>
            <person name="Hurst G.D.D."/>
        </authorList>
    </citation>
    <scope>NUCLEOTIDE SEQUENCE [LARGE SCALE GENOMIC DNA]</scope>
    <source>
        <strain evidence="11 15">FIN</strain>
    </source>
</reference>
<dbReference type="Proteomes" id="UP001177595">
    <property type="component" value="Chromosome"/>
</dbReference>
<dbReference type="Gene3D" id="3.40.50.150">
    <property type="entry name" value="Vaccinia Virus protein VP39"/>
    <property type="match status" value="1"/>
</dbReference>
<dbReference type="RefSeq" id="WP_026823338.1">
    <property type="nucleotide sequence ID" value="NZ_CP038613.1"/>
</dbReference>
<evidence type="ECO:0000313" key="14">
    <source>
        <dbReference type="EMBL" id="WGM05226.1"/>
    </source>
</evidence>
<evidence type="ECO:0000313" key="12">
    <source>
        <dbReference type="EMBL" id="WGL95253.1"/>
    </source>
</evidence>
<comment type="catalytic activity">
    <reaction evidence="6 7">
        <text>uridine(54) in tRNA + S-adenosyl-L-methionine = 5-methyluridine(54) in tRNA + S-adenosyl-L-homocysteine + H(+)</text>
        <dbReference type="Rhea" id="RHEA:42712"/>
        <dbReference type="Rhea" id="RHEA-COMP:10167"/>
        <dbReference type="Rhea" id="RHEA-COMP:10193"/>
        <dbReference type="ChEBI" id="CHEBI:15378"/>
        <dbReference type="ChEBI" id="CHEBI:57856"/>
        <dbReference type="ChEBI" id="CHEBI:59789"/>
        <dbReference type="ChEBI" id="CHEBI:65315"/>
        <dbReference type="ChEBI" id="CHEBI:74447"/>
        <dbReference type="EC" id="2.1.1.35"/>
    </reaction>
</comment>
<feature type="binding site" evidence="7 8">
    <location>
        <position position="217"/>
    </location>
    <ligand>
        <name>S-adenosyl-L-methionine</name>
        <dbReference type="ChEBI" id="CHEBI:59789"/>
    </ligand>
</feature>
<dbReference type="PROSITE" id="PS01230">
    <property type="entry name" value="TRMA_1"/>
    <property type="match status" value="1"/>
</dbReference>
<evidence type="ECO:0000313" key="11">
    <source>
        <dbReference type="EMBL" id="QBY45000.1"/>
    </source>
</evidence>
<keyword evidence="16" id="KW-1185">Reference proteome</keyword>
<sequence>MLNNLSITQYNSQLTEKIKYLNSIMLPYNAPKPEIFRSDFSYYRMRAEFRLWHEGQDLFHIMFDQTTKQRIRIDQLPIACKLINQMMVALIPLIKSKSVLRYKLFQVDYLSTLSNKIIVSLIYHKKLNEEWIEQAKQLRIALINQGFDIQLIGRAAKTKIILEQDHIDEVLPIAGKSIIYRQIENSFTQPNAGINIKMLEWAIDCTKNAKGDLLELYCGNGNFSIALAQNFNRILATEIAKPSVAAAQYNIEANKINNVKIIRMSAEDFTQAIQGERQFRRLEGVDLMSYKCNTILIDPPRCGLDEKTVALVQKYPRILYISCNPNTLCHNLNILNKTHKIHRLALFDQFPYTHHIECGVLLENKDI</sequence>
<organism evidence="10">
    <name type="scientific">Arsenophonus nasoniae</name>
    <name type="common">son-killer infecting Nasonia vitripennis</name>
    <dbReference type="NCBI Taxonomy" id="638"/>
    <lineage>
        <taxon>Bacteria</taxon>
        <taxon>Pseudomonadati</taxon>
        <taxon>Pseudomonadota</taxon>
        <taxon>Gammaproteobacteria</taxon>
        <taxon>Enterobacterales</taxon>
        <taxon>Morganellaceae</taxon>
        <taxon>Arsenophonus</taxon>
    </lineage>
</organism>
<keyword evidence="2 7" id="KW-0808">Transferase</keyword>
<dbReference type="FunFam" id="2.40.50.1070:FF:000001">
    <property type="entry name" value="tRNA/tmRNA (uracil-C(5))-methyltransferase"/>
    <property type="match status" value="1"/>
</dbReference>
<proteinExistence type="inferred from homology"/>
<reference evidence="12" key="3">
    <citation type="submission" date="2023-04" db="EMBL/GenBank/DDBJ databases">
        <title>Genome dynamics across the evolutionary transition to endosymbiosis.</title>
        <authorList>
            <person name="Siozios S."/>
            <person name="Nadal-Jimenez P."/>
            <person name="Azagi T."/>
            <person name="Sprong H."/>
            <person name="Frost C.L."/>
            <person name="Parratt S.R."/>
            <person name="Taylor G."/>
            <person name="Brettell L."/>
            <person name="Lew K.C."/>
            <person name="Croft L."/>
            <person name="King K.C."/>
            <person name="Brockhurst M.A."/>
            <person name="Hypsa V."/>
            <person name="Novakova E."/>
            <person name="Darby A.C."/>
            <person name="Hurst G.D.D."/>
        </authorList>
    </citation>
    <scope>NUCLEOTIDE SEQUENCE</scope>
    <source>
        <strain evidence="12">AIh</strain>
        <strain evidence="14">ANv_CAN</strain>
        <strain evidence="13">APv</strain>
    </source>
</reference>
<dbReference type="PANTHER" id="PTHR47790">
    <property type="entry name" value="TRNA/TMRNA (URACIL-C(5))-METHYLTRANSFERASE"/>
    <property type="match status" value="1"/>
</dbReference>
<dbReference type="InterPro" id="IPR011869">
    <property type="entry name" value="TrmA_MeTrfase"/>
</dbReference>
<dbReference type="Pfam" id="PF05958">
    <property type="entry name" value="tRNA_U5-meth_tr"/>
    <property type="match status" value="1"/>
</dbReference>
<dbReference type="GO" id="GO:0019843">
    <property type="term" value="F:rRNA binding"/>
    <property type="evidence" value="ECO:0007669"/>
    <property type="project" value="TreeGrafter"/>
</dbReference>
<dbReference type="KEGG" id="ans:ArsFIN_35920"/>
<evidence type="ECO:0000256" key="8">
    <source>
        <dbReference type="PROSITE-ProRule" id="PRU01024"/>
    </source>
</evidence>
<dbReference type="GeneID" id="96878508"/>
<dbReference type="NCBIfam" id="TIGR02143">
    <property type="entry name" value="trmA_only"/>
    <property type="match status" value="1"/>
</dbReference>
<comment type="catalytic activity">
    <reaction evidence="5 7">
        <text>uridine(341) in tmRNA + S-adenosyl-L-methionine = 5-methyluridine(341) in tmRNA + S-adenosyl-L-homocysteine + H(+)</text>
        <dbReference type="Rhea" id="RHEA:43612"/>
        <dbReference type="Rhea" id="RHEA-COMP:10630"/>
        <dbReference type="Rhea" id="RHEA-COMP:10631"/>
        <dbReference type="ChEBI" id="CHEBI:15378"/>
        <dbReference type="ChEBI" id="CHEBI:57856"/>
        <dbReference type="ChEBI" id="CHEBI:59789"/>
        <dbReference type="ChEBI" id="CHEBI:65315"/>
        <dbReference type="ChEBI" id="CHEBI:74447"/>
    </reaction>
</comment>
<feature type="binding site" evidence="7 8">
    <location>
        <position position="189"/>
    </location>
    <ligand>
        <name>S-adenosyl-L-methionine</name>
        <dbReference type="ChEBI" id="CHEBI:59789"/>
    </ligand>
</feature>
<accession>D2U429</accession>
<feature type="active site" description="Nucleophile" evidence="7 8">
    <location>
        <position position="323"/>
    </location>
</feature>
<dbReference type="Proteomes" id="UP001177592">
    <property type="component" value="Chromosome"/>
</dbReference>
<dbReference type="InterPro" id="IPR010280">
    <property type="entry name" value="U5_MeTrfase_fam"/>
</dbReference>
<keyword evidence="3 7" id="KW-0949">S-adenosyl-L-methionine</keyword>
<evidence type="ECO:0000256" key="5">
    <source>
        <dbReference type="ARBA" id="ARBA00051255"/>
    </source>
</evidence>
<evidence type="ECO:0000256" key="7">
    <source>
        <dbReference type="HAMAP-Rule" id="MF_01011"/>
    </source>
</evidence>
<evidence type="ECO:0000256" key="3">
    <source>
        <dbReference type="ARBA" id="ARBA00022691"/>
    </source>
</evidence>
<feature type="binding site" evidence="7 8">
    <location>
        <position position="238"/>
    </location>
    <ligand>
        <name>S-adenosyl-L-methionine</name>
        <dbReference type="ChEBI" id="CHEBI:59789"/>
    </ligand>
</feature>
<evidence type="ECO:0000313" key="15">
    <source>
        <dbReference type="Proteomes" id="UP000295134"/>
    </source>
</evidence>
<feature type="active site" evidence="9">
    <location>
        <position position="323"/>
    </location>
</feature>
<gene>
    <name evidence="7 10" type="primary">trmA</name>
    <name evidence="10" type="ORF">ARN_34380</name>
    <name evidence="11" type="ORF">ArsFIN_35920</name>
    <name evidence="12" type="ORF">QE207_16635</name>
    <name evidence="13" type="ORF">QE210_03370</name>
    <name evidence="14" type="ORF">QE258_17080</name>
</gene>
<comment type="similarity">
    <text evidence="7">Belongs to the class I-like SAM-binding methyltransferase superfamily. RNA M5U methyltransferase family. TrmA subfamily.</text>
</comment>
<dbReference type="InterPro" id="IPR029063">
    <property type="entry name" value="SAM-dependent_MTases_sf"/>
</dbReference>
<dbReference type="EMBL" id="CP123498">
    <property type="protein sequence ID" value="WGL95253.1"/>
    <property type="molecule type" value="Genomic_DNA"/>
</dbReference>
<name>D2U429_9GAMM</name>
<dbReference type="CDD" id="cd02440">
    <property type="entry name" value="AdoMet_MTases"/>
    <property type="match status" value="1"/>
</dbReference>
<dbReference type="InterPro" id="IPR030391">
    <property type="entry name" value="MeTrfase_TrmA_CS"/>
</dbReference>
<dbReference type="InterPro" id="IPR030390">
    <property type="entry name" value="MeTrfase_TrmA_AS"/>
</dbReference>
<dbReference type="GO" id="GO:0030697">
    <property type="term" value="F:tRNA (uracil(54)-C5)-methyltransferase activity, S-adenosyl methionine-dependent"/>
    <property type="evidence" value="ECO:0007669"/>
    <property type="project" value="UniProtKB-UniRule"/>
</dbReference>
<dbReference type="AlphaFoldDB" id="D2U429"/>
<dbReference type="PROSITE" id="PS01231">
    <property type="entry name" value="TRMA_2"/>
    <property type="match status" value="1"/>
</dbReference>
<dbReference type="GO" id="GO:0005829">
    <property type="term" value="C:cytosol"/>
    <property type="evidence" value="ECO:0007669"/>
    <property type="project" value="TreeGrafter"/>
</dbReference>
<dbReference type="Proteomes" id="UP001177597">
    <property type="component" value="Chromosome"/>
</dbReference>
<evidence type="ECO:0000256" key="4">
    <source>
        <dbReference type="ARBA" id="ARBA00022694"/>
    </source>
</evidence>